<comment type="caution">
    <text evidence="1">The sequence shown here is derived from an EMBL/GenBank/DDBJ whole genome shotgun (WGS) entry which is preliminary data.</text>
</comment>
<sequence length="99" mass="11424">MTIQKFGAGLGRMGWLVVEFANQQFTDCYEQLNTMSNRIVDHGDGLGRMWNWTGWELGSNISPLRLLRQREALFWPFARASPAARDALQRLGKNERDPR</sequence>
<reference evidence="1 2" key="1">
    <citation type="journal article" date="2012" name="Genome Biol.">
        <title>Genome and low-iron response of an oceanic diatom adapted to chronic iron limitation.</title>
        <authorList>
            <person name="Lommer M."/>
            <person name="Specht M."/>
            <person name="Roy A.S."/>
            <person name="Kraemer L."/>
            <person name="Andreson R."/>
            <person name="Gutowska M.A."/>
            <person name="Wolf J."/>
            <person name="Bergner S.V."/>
            <person name="Schilhabel M.B."/>
            <person name="Klostermeier U.C."/>
            <person name="Beiko R.G."/>
            <person name="Rosenstiel P."/>
            <person name="Hippler M."/>
            <person name="Laroche J."/>
        </authorList>
    </citation>
    <scope>NUCLEOTIDE SEQUENCE [LARGE SCALE GENOMIC DNA]</scope>
    <source>
        <strain evidence="1 2">CCMP1005</strain>
    </source>
</reference>
<gene>
    <name evidence="1" type="ORF">THAOC_17313</name>
</gene>
<keyword evidence="2" id="KW-1185">Reference proteome</keyword>
<name>K0SA03_THAOC</name>
<evidence type="ECO:0000313" key="1">
    <source>
        <dbReference type="EMBL" id="EJK62090.1"/>
    </source>
</evidence>
<dbReference type="Proteomes" id="UP000266841">
    <property type="component" value="Unassembled WGS sequence"/>
</dbReference>
<proteinExistence type="predicted"/>
<evidence type="ECO:0000313" key="2">
    <source>
        <dbReference type="Proteomes" id="UP000266841"/>
    </source>
</evidence>
<dbReference type="AlphaFoldDB" id="K0SA03"/>
<dbReference type="EMBL" id="AGNL01019126">
    <property type="protein sequence ID" value="EJK62090.1"/>
    <property type="molecule type" value="Genomic_DNA"/>
</dbReference>
<accession>K0SA03</accession>
<protein>
    <submittedName>
        <fullName evidence="1">Uncharacterized protein</fullName>
    </submittedName>
</protein>
<organism evidence="1 2">
    <name type="scientific">Thalassiosira oceanica</name>
    <name type="common">Marine diatom</name>
    <dbReference type="NCBI Taxonomy" id="159749"/>
    <lineage>
        <taxon>Eukaryota</taxon>
        <taxon>Sar</taxon>
        <taxon>Stramenopiles</taxon>
        <taxon>Ochrophyta</taxon>
        <taxon>Bacillariophyta</taxon>
        <taxon>Coscinodiscophyceae</taxon>
        <taxon>Thalassiosirophycidae</taxon>
        <taxon>Thalassiosirales</taxon>
        <taxon>Thalassiosiraceae</taxon>
        <taxon>Thalassiosira</taxon>
    </lineage>
</organism>